<evidence type="ECO:0000313" key="1">
    <source>
        <dbReference type="EMBL" id="KAG9240866.1"/>
    </source>
</evidence>
<organism evidence="1 2">
    <name type="scientific">Calycina marina</name>
    <dbReference type="NCBI Taxonomy" id="1763456"/>
    <lineage>
        <taxon>Eukaryota</taxon>
        <taxon>Fungi</taxon>
        <taxon>Dikarya</taxon>
        <taxon>Ascomycota</taxon>
        <taxon>Pezizomycotina</taxon>
        <taxon>Leotiomycetes</taxon>
        <taxon>Helotiales</taxon>
        <taxon>Pezizellaceae</taxon>
        <taxon>Calycina</taxon>
    </lineage>
</organism>
<proteinExistence type="predicted"/>
<protein>
    <submittedName>
        <fullName evidence="1">Uncharacterized protein</fullName>
    </submittedName>
</protein>
<sequence length="122" mass="14109">MAHRKMPCLCVSLSHQMPLYSYCALVVLKLLPPRFVHASLPRFHEPTILVIVSTHLDPIQLLYIVQLRQIRARIPGPIPHLNMQDPDRTLCSFRSVRNLLDIIFRRSIADWLRTMNGERSSG</sequence>
<comment type="caution">
    <text evidence="1">The sequence shown here is derived from an EMBL/GenBank/DDBJ whole genome shotgun (WGS) entry which is preliminary data.</text>
</comment>
<accession>A0A9P7YWB3</accession>
<name>A0A9P7YWB3_9HELO</name>
<dbReference type="EMBL" id="MU254324">
    <property type="protein sequence ID" value="KAG9240866.1"/>
    <property type="molecule type" value="Genomic_DNA"/>
</dbReference>
<reference evidence="1" key="1">
    <citation type="journal article" date="2021" name="IMA Fungus">
        <title>Genomic characterization of three marine fungi, including Emericellopsis atlantica sp. nov. with signatures of a generalist lifestyle and marine biomass degradation.</title>
        <authorList>
            <person name="Hagestad O.C."/>
            <person name="Hou L."/>
            <person name="Andersen J.H."/>
            <person name="Hansen E.H."/>
            <person name="Altermark B."/>
            <person name="Li C."/>
            <person name="Kuhnert E."/>
            <person name="Cox R.J."/>
            <person name="Crous P.W."/>
            <person name="Spatafora J.W."/>
            <person name="Lail K."/>
            <person name="Amirebrahimi M."/>
            <person name="Lipzen A."/>
            <person name="Pangilinan J."/>
            <person name="Andreopoulos W."/>
            <person name="Hayes R.D."/>
            <person name="Ng V."/>
            <person name="Grigoriev I.V."/>
            <person name="Jackson S.A."/>
            <person name="Sutton T.D.S."/>
            <person name="Dobson A.D.W."/>
            <person name="Rama T."/>
        </authorList>
    </citation>
    <scope>NUCLEOTIDE SEQUENCE</scope>
    <source>
        <strain evidence="1">TRa3180A</strain>
    </source>
</reference>
<keyword evidence="2" id="KW-1185">Reference proteome</keyword>
<dbReference type="AlphaFoldDB" id="A0A9P7YWB3"/>
<evidence type="ECO:0000313" key="2">
    <source>
        <dbReference type="Proteomes" id="UP000887226"/>
    </source>
</evidence>
<dbReference type="Proteomes" id="UP000887226">
    <property type="component" value="Unassembled WGS sequence"/>
</dbReference>
<gene>
    <name evidence="1" type="ORF">BJ878DRAFT_523715</name>
</gene>